<dbReference type="InterPro" id="IPR036890">
    <property type="entry name" value="HATPase_C_sf"/>
</dbReference>
<feature type="domain" description="Histidine kinase/HSP90-like ATPase" evidence="2">
    <location>
        <begin position="15"/>
        <end position="139"/>
    </location>
</feature>
<accession>A0A2H0LZL9</accession>
<protein>
    <recommendedName>
        <fullName evidence="2">Histidine kinase/HSP90-like ATPase domain-containing protein</fullName>
    </recommendedName>
</protein>
<dbReference type="SUPFAM" id="SSF55874">
    <property type="entry name" value="ATPase domain of HSP90 chaperone/DNA topoisomerase II/histidine kinase"/>
    <property type="match status" value="1"/>
</dbReference>
<dbReference type="GO" id="GO:0004674">
    <property type="term" value="F:protein serine/threonine kinase activity"/>
    <property type="evidence" value="ECO:0007669"/>
    <property type="project" value="UniProtKB-KW"/>
</dbReference>
<dbReference type="PANTHER" id="PTHR35526:SF3">
    <property type="entry name" value="ANTI-SIGMA-F FACTOR RSBW"/>
    <property type="match status" value="1"/>
</dbReference>
<dbReference type="AlphaFoldDB" id="A0A2H0LZL9"/>
<reference evidence="3 4" key="1">
    <citation type="submission" date="2017-09" db="EMBL/GenBank/DDBJ databases">
        <title>Depth-based differentiation of microbial function through sediment-hosted aquifers and enrichment of novel symbionts in the deep terrestrial subsurface.</title>
        <authorList>
            <person name="Probst A.J."/>
            <person name="Ladd B."/>
            <person name="Jarett J.K."/>
            <person name="Geller-Mcgrath D.E."/>
            <person name="Sieber C.M."/>
            <person name="Emerson J.B."/>
            <person name="Anantharaman K."/>
            <person name="Thomas B.C."/>
            <person name="Malmstrom R."/>
            <person name="Stieglmeier M."/>
            <person name="Klingl A."/>
            <person name="Woyke T."/>
            <person name="Ryan C.M."/>
            <person name="Banfield J.F."/>
        </authorList>
    </citation>
    <scope>NUCLEOTIDE SEQUENCE [LARGE SCALE GENOMIC DNA]</scope>
    <source>
        <strain evidence="3">CG11_big_fil_rev_8_21_14_0_20_42_13</strain>
    </source>
</reference>
<sequence>MNRIKIEMPGEFLFVRGVRGCIANIAHNFAFSDREIYHIETIVDEVCNNAIEHGGKKSEKPEENIIRLDCVFDAGKLELAVTDKGGEGFDLAEMIESNRKLAEDAVNFNRRGRGLLIVYKFVDDLDVSTNSEGTTVRLLKRAKNN</sequence>
<dbReference type="Pfam" id="PF13581">
    <property type="entry name" value="HATPase_c_2"/>
    <property type="match status" value="1"/>
</dbReference>
<dbReference type="InterPro" id="IPR003594">
    <property type="entry name" value="HATPase_dom"/>
</dbReference>
<dbReference type="Proteomes" id="UP000229641">
    <property type="component" value="Unassembled WGS sequence"/>
</dbReference>
<keyword evidence="1" id="KW-0723">Serine/threonine-protein kinase</keyword>
<gene>
    <name evidence="3" type="ORF">COV72_01380</name>
</gene>
<comment type="caution">
    <text evidence="3">The sequence shown here is derived from an EMBL/GenBank/DDBJ whole genome shotgun (WGS) entry which is preliminary data.</text>
</comment>
<evidence type="ECO:0000259" key="2">
    <source>
        <dbReference type="Pfam" id="PF13581"/>
    </source>
</evidence>
<dbReference type="Gene3D" id="3.30.565.10">
    <property type="entry name" value="Histidine kinase-like ATPase, C-terminal domain"/>
    <property type="match status" value="1"/>
</dbReference>
<evidence type="ECO:0000256" key="1">
    <source>
        <dbReference type="ARBA" id="ARBA00022527"/>
    </source>
</evidence>
<dbReference type="CDD" id="cd16936">
    <property type="entry name" value="HATPase_RsbW-like"/>
    <property type="match status" value="1"/>
</dbReference>
<proteinExistence type="predicted"/>
<dbReference type="PANTHER" id="PTHR35526">
    <property type="entry name" value="ANTI-SIGMA-F FACTOR RSBW-RELATED"/>
    <property type="match status" value="1"/>
</dbReference>
<name>A0A2H0LZL9_9BACT</name>
<keyword evidence="1" id="KW-0808">Transferase</keyword>
<evidence type="ECO:0000313" key="3">
    <source>
        <dbReference type="EMBL" id="PIQ89841.1"/>
    </source>
</evidence>
<organism evidence="3 4">
    <name type="scientific">Candidatus Ghiorseimicrobium undicola</name>
    <dbReference type="NCBI Taxonomy" id="1974746"/>
    <lineage>
        <taxon>Bacteria</taxon>
        <taxon>Pseudomonadati</taxon>
        <taxon>Candidatus Omnitrophota</taxon>
        <taxon>Candidatus Ghiorseimicrobium</taxon>
    </lineage>
</organism>
<evidence type="ECO:0000313" key="4">
    <source>
        <dbReference type="Proteomes" id="UP000229641"/>
    </source>
</evidence>
<dbReference type="InterPro" id="IPR050267">
    <property type="entry name" value="Anti-sigma-factor_SerPK"/>
</dbReference>
<keyword evidence="1" id="KW-0418">Kinase</keyword>
<dbReference type="EMBL" id="PCWA01000015">
    <property type="protein sequence ID" value="PIQ89841.1"/>
    <property type="molecule type" value="Genomic_DNA"/>
</dbReference>